<reference evidence="1" key="1">
    <citation type="thesis" date="2020" institute="ProQuest LLC" country="789 East Eisenhower Parkway, Ann Arbor, MI, USA">
        <title>Comparative Genomics and Chromosome Evolution.</title>
        <authorList>
            <person name="Mudd A.B."/>
        </authorList>
    </citation>
    <scope>NUCLEOTIDE SEQUENCE</scope>
    <source>
        <strain evidence="1">1538</strain>
        <tissue evidence="1">Blood</tissue>
    </source>
</reference>
<accession>A0AAV3A3X4</accession>
<keyword evidence="2" id="KW-1185">Reference proteome</keyword>
<dbReference type="Proteomes" id="UP001181693">
    <property type="component" value="Unassembled WGS sequence"/>
</dbReference>
<dbReference type="EMBL" id="DYDO01000007">
    <property type="protein sequence ID" value="DBA21298.1"/>
    <property type="molecule type" value="Genomic_DNA"/>
</dbReference>
<dbReference type="AlphaFoldDB" id="A0AAV3A3X4"/>
<evidence type="ECO:0000313" key="2">
    <source>
        <dbReference type="Proteomes" id="UP001181693"/>
    </source>
</evidence>
<sequence length="87" mass="10012">MMELCSLIKIFYHLKACAMCAVTNKIRVAASNIYNESIFSVLWVCFKTLRNLIIKSPQNLIIKSPLFPAILLLIFQKLVDTFHFLCC</sequence>
<name>A0AAV3A3X4_PYXAD</name>
<gene>
    <name evidence="1" type="ORF">GDO54_017965</name>
</gene>
<organism evidence="1 2">
    <name type="scientific">Pyxicephalus adspersus</name>
    <name type="common">African bullfrog</name>
    <dbReference type="NCBI Taxonomy" id="30357"/>
    <lineage>
        <taxon>Eukaryota</taxon>
        <taxon>Metazoa</taxon>
        <taxon>Chordata</taxon>
        <taxon>Craniata</taxon>
        <taxon>Vertebrata</taxon>
        <taxon>Euteleostomi</taxon>
        <taxon>Amphibia</taxon>
        <taxon>Batrachia</taxon>
        <taxon>Anura</taxon>
        <taxon>Neobatrachia</taxon>
        <taxon>Ranoidea</taxon>
        <taxon>Pyxicephalidae</taxon>
        <taxon>Pyxicephalinae</taxon>
        <taxon>Pyxicephalus</taxon>
    </lineage>
</organism>
<comment type="caution">
    <text evidence="1">The sequence shown here is derived from an EMBL/GenBank/DDBJ whole genome shotgun (WGS) entry which is preliminary data.</text>
</comment>
<proteinExistence type="predicted"/>
<protein>
    <submittedName>
        <fullName evidence="1">Uncharacterized protein</fullName>
    </submittedName>
</protein>
<evidence type="ECO:0000313" key="1">
    <source>
        <dbReference type="EMBL" id="DBA21298.1"/>
    </source>
</evidence>